<feature type="domain" description="Glutaredoxin" evidence="1">
    <location>
        <begin position="26"/>
        <end position="85"/>
    </location>
</feature>
<dbReference type="AlphaFoldDB" id="A0A4P7IK04"/>
<dbReference type="KEGG" id="nsn:EXE58_12565"/>
<evidence type="ECO:0000313" key="3">
    <source>
        <dbReference type="Proteomes" id="UP000294853"/>
    </source>
</evidence>
<dbReference type="Proteomes" id="UP000294853">
    <property type="component" value="Chromosome"/>
</dbReference>
<dbReference type="EMBL" id="CP038436">
    <property type="protein sequence ID" value="QBX56221.1"/>
    <property type="molecule type" value="Genomic_DNA"/>
</dbReference>
<protein>
    <submittedName>
        <fullName evidence="2">NrdH-redoxin</fullName>
    </submittedName>
</protein>
<dbReference type="Gene3D" id="3.40.30.10">
    <property type="entry name" value="Glutaredoxin"/>
    <property type="match status" value="1"/>
</dbReference>
<evidence type="ECO:0000259" key="1">
    <source>
        <dbReference type="Pfam" id="PF00462"/>
    </source>
</evidence>
<dbReference type="InterPro" id="IPR002109">
    <property type="entry name" value="Glutaredoxin"/>
</dbReference>
<evidence type="ECO:0000313" key="2">
    <source>
        <dbReference type="EMBL" id="QBX56221.1"/>
    </source>
</evidence>
<dbReference type="SUPFAM" id="SSF52833">
    <property type="entry name" value="Thioredoxin-like"/>
    <property type="match status" value="1"/>
</dbReference>
<name>A0A4P7IK04_9ACTN</name>
<organism evidence="2 3">
    <name type="scientific">Nocardioides seonyuensis</name>
    <dbReference type="NCBI Taxonomy" id="2518371"/>
    <lineage>
        <taxon>Bacteria</taxon>
        <taxon>Bacillati</taxon>
        <taxon>Actinomycetota</taxon>
        <taxon>Actinomycetes</taxon>
        <taxon>Propionibacteriales</taxon>
        <taxon>Nocardioidaceae</taxon>
        <taxon>Nocardioides</taxon>
    </lineage>
</organism>
<reference evidence="2 3" key="1">
    <citation type="submission" date="2019-03" db="EMBL/GenBank/DDBJ databases">
        <title>Three New Species of Nocardioides, Nocardioides euryhalodurans sp. nov., Nocardioides seonyuensis sp. nov. and Nocardioides eburneoflavus sp. nov. Iolated from Soil.</title>
        <authorList>
            <person name="Roh S.G."/>
            <person name="Lee C."/>
            <person name="Kim M.-K."/>
            <person name="Kim S.B."/>
        </authorList>
    </citation>
    <scope>NUCLEOTIDE SEQUENCE [LARGE SCALE GENOMIC DNA]</scope>
    <source>
        <strain evidence="2 3">MMS17-SY207-3</strain>
    </source>
</reference>
<gene>
    <name evidence="2" type="ORF">EXE58_12565</name>
</gene>
<dbReference type="OrthoDB" id="8991911at2"/>
<dbReference type="Pfam" id="PF00462">
    <property type="entry name" value="Glutaredoxin"/>
    <property type="match status" value="1"/>
</dbReference>
<dbReference type="InterPro" id="IPR036249">
    <property type="entry name" value="Thioredoxin-like_sf"/>
</dbReference>
<sequence>MRQPDEVHIGKVTRTPGGPVDDDVPVLYYKPGCPYSAKLRAKLTLARVPHRAVRFRDDEAGAAAVRAHHDEGYELSPTVVVGGVYLTNPSVREVREAIARR</sequence>
<accession>A0A4P7IK04</accession>
<proteinExistence type="predicted"/>
<keyword evidence="3" id="KW-1185">Reference proteome</keyword>